<gene>
    <name evidence="1" type="ORF">HUK81_14775</name>
</gene>
<accession>A0A850PB55</accession>
<name>A0A850PB55_9PROT</name>
<comment type="caution">
    <text evidence="1">The sequence shown here is derived from an EMBL/GenBank/DDBJ whole genome shotgun (WGS) entry which is preliminary data.</text>
</comment>
<dbReference type="AlphaFoldDB" id="A0A850PB55"/>
<dbReference type="Proteomes" id="UP000522590">
    <property type="component" value="Unassembled WGS sequence"/>
</dbReference>
<sequence>MNTAASQTIAILPDMGKPDIDPMADFCIQADINYRGIARERDTSDFKVITARFKRFKHFKRSRQAQAEGMPVVSLSMQLAPLSAYAGSRPS</sequence>
<dbReference type="RefSeq" id="WP_176643864.1">
    <property type="nucleotide sequence ID" value="NZ_JABXXS010000045.1"/>
</dbReference>
<proteinExistence type="predicted"/>
<evidence type="ECO:0000313" key="2">
    <source>
        <dbReference type="Proteomes" id="UP000522590"/>
    </source>
</evidence>
<organism evidence="1 2">
    <name type="scientific">Komagataeibacter swingsii</name>
    <dbReference type="NCBI Taxonomy" id="215220"/>
    <lineage>
        <taxon>Bacteria</taxon>
        <taxon>Pseudomonadati</taxon>
        <taxon>Pseudomonadota</taxon>
        <taxon>Alphaproteobacteria</taxon>
        <taxon>Acetobacterales</taxon>
        <taxon>Acetobacteraceae</taxon>
        <taxon>Komagataeibacter</taxon>
    </lineage>
</organism>
<reference evidence="1 2" key="1">
    <citation type="submission" date="2020-06" db="EMBL/GenBank/DDBJ databases">
        <title>Description of novel acetic acid bacteria.</title>
        <authorList>
            <person name="Sombolestani A."/>
        </authorList>
    </citation>
    <scope>NUCLEOTIDE SEQUENCE [LARGE SCALE GENOMIC DNA]</scope>
    <source>
        <strain evidence="1 2">LMG 25</strain>
    </source>
</reference>
<dbReference type="EMBL" id="JABXXS010000045">
    <property type="protein sequence ID" value="NVN38171.1"/>
    <property type="molecule type" value="Genomic_DNA"/>
</dbReference>
<protein>
    <submittedName>
        <fullName evidence="1">Uncharacterized protein</fullName>
    </submittedName>
</protein>
<evidence type="ECO:0000313" key="1">
    <source>
        <dbReference type="EMBL" id="NVN38171.1"/>
    </source>
</evidence>